<evidence type="ECO:0000259" key="2">
    <source>
        <dbReference type="PROSITE" id="PS50173"/>
    </source>
</evidence>
<organism evidence="3 4">
    <name type="scientific">Protopolystoma xenopodis</name>
    <dbReference type="NCBI Taxonomy" id="117903"/>
    <lineage>
        <taxon>Eukaryota</taxon>
        <taxon>Metazoa</taxon>
        <taxon>Spiralia</taxon>
        <taxon>Lophotrochozoa</taxon>
        <taxon>Platyhelminthes</taxon>
        <taxon>Monogenea</taxon>
        <taxon>Polyopisthocotylea</taxon>
        <taxon>Polystomatidea</taxon>
        <taxon>Polystomatidae</taxon>
        <taxon>Protopolystoma</taxon>
    </lineage>
</organism>
<proteinExistence type="predicted"/>
<evidence type="ECO:0000313" key="4">
    <source>
        <dbReference type="Proteomes" id="UP000784294"/>
    </source>
</evidence>
<dbReference type="GO" id="GO:0005634">
    <property type="term" value="C:nucleus"/>
    <property type="evidence" value="ECO:0007669"/>
    <property type="project" value="TreeGrafter"/>
</dbReference>
<dbReference type="OrthoDB" id="1747274at2759"/>
<dbReference type="AlphaFoldDB" id="A0A448WSN2"/>
<dbReference type="GO" id="GO:0042276">
    <property type="term" value="P:error-prone translesion synthesis"/>
    <property type="evidence" value="ECO:0007669"/>
    <property type="project" value="TreeGrafter"/>
</dbReference>
<dbReference type="Proteomes" id="UP000784294">
    <property type="component" value="Unassembled WGS sequence"/>
</dbReference>
<reference evidence="3" key="1">
    <citation type="submission" date="2018-11" db="EMBL/GenBank/DDBJ databases">
        <authorList>
            <consortium name="Pathogen Informatics"/>
        </authorList>
    </citation>
    <scope>NUCLEOTIDE SEQUENCE</scope>
</reference>
<dbReference type="InterPro" id="IPR043502">
    <property type="entry name" value="DNA/RNA_pol_sf"/>
</dbReference>
<dbReference type="GO" id="GO:0003887">
    <property type="term" value="F:DNA-directed DNA polymerase activity"/>
    <property type="evidence" value="ECO:0007669"/>
    <property type="project" value="TreeGrafter"/>
</dbReference>
<gene>
    <name evidence="3" type="ORF">PXEA_LOCUS12691</name>
</gene>
<dbReference type="GO" id="GO:0006281">
    <property type="term" value="P:DNA repair"/>
    <property type="evidence" value="ECO:0007669"/>
    <property type="project" value="InterPro"/>
</dbReference>
<dbReference type="Gene3D" id="3.40.1170.60">
    <property type="match status" value="1"/>
</dbReference>
<feature type="compositionally biased region" description="Polar residues" evidence="1">
    <location>
        <begin position="104"/>
        <end position="122"/>
    </location>
</feature>
<dbReference type="InterPro" id="IPR001126">
    <property type="entry name" value="UmuC"/>
</dbReference>
<evidence type="ECO:0000313" key="3">
    <source>
        <dbReference type="EMBL" id="VEL19251.1"/>
    </source>
</evidence>
<dbReference type="EMBL" id="CAAALY010040769">
    <property type="protein sequence ID" value="VEL19251.1"/>
    <property type="molecule type" value="Genomic_DNA"/>
</dbReference>
<protein>
    <recommendedName>
        <fullName evidence="2">UmuC domain-containing protein</fullName>
    </recommendedName>
</protein>
<accession>A0A448WSN2</accession>
<comment type="caution">
    <text evidence="3">The sequence shown here is derived from an EMBL/GenBank/DDBJ whole genome shotgun (WGS) entry which is preliminary data.</text>
</comment>
<dbReference type="Pfam" id="PF00817">
    <property type="entry name" value="IMS"/>
    <property type="match status" value="1"/>
</dbReference>
<dbReference type="PANTHER" id="PTHR11076:SF33">
    <property type="entry name" value="DNA POLYMERASE KAPPA"/>
    <property type="match status" value="1"/>
</dbReference>
<dbReference type="InterPro" id="IPR050116">
    <property type="entry name" value="DNA_polymerase-Y"/>
</dbReference>
<keyword evidence="4" id="KW-1185">Reference proteome</keyword>
<dbReference type="SUPFAM" id="SSF56672">
    <property type="entry name" value="DNA/RNA polymerases"/>
    <property type="match status" value="1"/>
</dbReference>
<feature type="region of interest" description="Disordered" evidence="1">
    <location>
        <begin position="104"/>
        <end position="125"/>
    </location>
</feature>
<sequence length="248" mass="27315">MSTSNYIARRYGIRSAMPGFIAKKLCPELTIVPPDFTKYTSISRQLRAILAEYAVIVDVDAFAPEPSDVGSLSATRPSPVPLNEFDSYSESDIRLEPSFVFNSESDNTSDTIDSLTSAQISKPPTAPISSKIPYLCQLSIPSAQGDDKRESSLSFEQPTVDTKVMDSIAAASSTEVVAMATAGLDEVYLDISGHLSLRAHWPASKRTYWPKDHETGKSLVCRWITTIHSMKKGQQICMPKNLYIILRT</sequence>
<feature type="domain" description="UmuC" evidence="2">
    <location>
        <begin position="1"/>
        <end position="63"/>
    </location>
</feature>
<evidence type="ECO:0000256" key="1">
    <source>
        <dbReference type="SAM" id="MobiDB-lite"/>
    </source>
</evidence>
<dbReference type="PANTHER" id="PTHR11076">
    <property type="entry name" value="DNA REPAIR POLYMERASE UMUC / TRANSFERASE FAMILY MEMBER"/>
    <property type="match status" value="1"/>
</dbReference>
<dbReference type="PROSITE" id="PS50173">
    <property type="entry name" value="UMUC"/>
    <property type="match status" value="1"/>
</dbReference>
<name>A0A448WSN2_9PLAT</name>